<dbReference type="PROSITE" id="PS50893">
    <property type="entry name" value="ABC_TRANSPORTER_2"/>
    <property type="match status" value="1"/>
</dbReference>
<dbReference type="SUPFAM" id="SSF52540">
    <property type="entry name" value="P-loop containing nucleoside triphosphate hydrolases"/>
    <property type="match status" value="1"/>
</dbReference>
<name>A0A7W7Y298_9BACT</name>
<dbReference type="GO" id="GO:0016887">
    <property type="term" value="F:ATP hydrolysis activity"/>
    <property type="evidence" value="ECO:0007669"/>
    <property type="project" value="InterPro"/>
</dbReference>
<keyword evidence="6" id="KW-1185">Reference proteome</keyword>
<evidence type="ECO:0000256" key="1">
    <source>
        <dbReference type="ARBA" id="ARBA00022448"/>
    </source>
</evidence>
<reference evidence="5 6" key="1">
    <citation type="submission" date="2020-08" db="EMBL/GenBank/DDBJ databases">
        <title>Genomic Encyclopedia of Type Strains, Phase IV (KMG-IV): sequencing the most valuable type-strain genomes for metagenomic binning, comparative biology and taxonomic classification.</title>
        <authorList>
            <person name="Goeker M."/>
        </authorList>
    </citation>
    <scope>NUCLEOTIDE SEQUENCE [LARGE SCALE GENOMIC DNA]</scope>
    <source>
        <strain evidence="5 6">DSM 22071</strain>
    </source>
</reference>
<dbReference type="InterPro" id="IPR003439">
    <property type="entry name" value="ABC_transporter-like_ATP-bd"/>
</dbReference>
<dbReference type="InterPro" id="IPR003593">
    <property type="entry name" value="AAA+_ATPase"/>
</dbReference>
<dbReference type="EMBL" id="JACHID010000001">
    <property type="protein sequence ID" value="MBB5020751.1"/>
    <property type="molecule type" value="Genomic_DNA"/>
</dbReference>
<accession>A0A7W7Y298</accession>
<keyword evidence="2" id="KW-0547">Nucleotide-binding</keyword>
<dbReference type="PROSITE" id="PS00211">
    <property type="entry name" value="ABC_TRANSPORTER_1"/>
    <property type="match status" value="1"/>
</dbReference>
<gene>
    <name evidence="5" type="ORF">HNR37_000054</name>
</gene>
<evidence type="ECO:0000256" key="2">
    <source>
        <dbReference type="ARBA" id="ARBA00022741"/>
    </source>
</evidence>
<dbReference type="InterPro" id="IPR017871">
    <property type="entry name" value="ABC_transporter-like_CS"/>
</dbReference>
<feature type="domain" description="ABC transporter" evidence="4">
    <location>
        <begin position="2"/>
        <end position="238"/>
    </location>
</feature>
<keyword evidence="1" id="KW-0813">Transport</keyword>
<dbReference type="PANTHER" id="PTHR43023:SF6">
    <property type="entry name" value="INTERMEMBRANE PHOSPHOLIPID TRANSPORT SYSTEM ATP-BINDING PROTEIN MLAF"/>
    <property type="match status" value="1"/>
</dbReference>
<organism evidence="5 6">
    <name type="scientific">Desulfurispira natronophila</name>
    <dbReference type="NCBI Taxonomy" id="682562"/>
    <lineage>
        <taxon>Bacteria</taxon>
        <taxon>Pseudomonadati</taxon>
        <taxon>Chrysiogenota</taxon>
        <taxon>Chrysiogenia</taxon>
        <taxon>Chrysiogenales</taxon>
        <taxon>Chrysiogenaceae</taxon>
        <taxon>Desulfurispira</taxon>
    </lineage>
</organism>
<evidence type="ECO:0000256" key="3">
    <source>
        <dbReference type="ARBA" id="ARBA00022840"/>
    </source>
</evidence>
<keyword evidence="3 5" id="KW-0067">ATP-binding</keyword>
<evidence type="ECO:0000313" key="5">
    <source>
        <dbReference type="EMBL" id="MBB5020751.1"/>
    </source>
</evidence>
<dbReference type="Proteomes" id="UP000528322">
    <property type="component" value="Unassembled WGS sequence"/>
</dbReference>
<evidence type="ECO:0000259" key="4">
    <source>
        <dbReference type="PROSITE" id="PS50893"/>
    </source>
</evidence>
<protein>
    <submittedName>
        <fullName evidence="5">Phospholipid/cholesterol/gamma-HCH transport system ATP-binding protein</fullName>
    </submittedName>
</protein>
<sequence>MIRIRNLNKSFGSNHVLRDLNLDIESGKITVIIGGSGSGKSVLLKHLIKLMEPDSGTIEFNGKILGELKGRDVLEFRKQFGMLFQESALFDSMSVADNIAFPMREHTKWNETKIQDKVREKLDMVGLGEIEGRLPSELSGGMRKRVGLARAIAIDPGYILYDEPTTGLDPIMTRSINRLISDINQSLGTTSVVISHDIKGALKIADTIVMLHYGEILAQGSPKEILGSTNYVIQSFIAYDVKGEL</sequence>
<comment type="caution">
    <text evidence="5">The sequence shown here is derived from an EMBL/GenBank/DDBJ whole genome shotgun (WGS) entry which is preliminary data.</text>
</comment>
<dbReference type="RefSeq" id="WP_183728138.1">
    <property type="nucleotide sequence ID" value="NZ_JACHID010000001.1"/>
</dbReference>
<dbReference type="InterPro" id="IPR027417">
    <property type="entry name" value="P-loop_NTPase"/>
</dbReference>
<dbReference type="PANTHER" id="PTHR43023">
    <property type="entry name" value="PROTEIN TRIGALACTOSYLDIACYLGLYCEROL 3, CHLOROPLASTIC"/>
    <property type="match status" value="1"/>
</dbReference>
<dbReference type="Gene3D" id="3.40.50.300">
    <property type="entry name" value="P-loop containing nucleotide triphosphate hydrolases"/>
    <property type="match status" value="1"/>
</dbReference>
<dbReference type="Pfam" id="PF00005">
    <property type="entry name" value="ABC_tran"/>
    <property type="match status" value="1"/>
</dbReference>
<dbReference type="CDD" id="cd03261">
    <property type="entry name" value="ABC_Org_Solvent_Resistant"/>
    <property type="match status" value="1"/>
</dbReference>
<evidence type="ECO:0000313" key="6">
    <source>
        <dbReference type="Proteomes" id="UP000528322"/>
    </source>
</evidence>
<dbReference type="SMART" id="SM00382">
    <property type="entry name" value="AAA"/>
    <property type="match status" value="1"/>
</dbReference>
<proteinExistence type="predicted"/>
<dbReference type="GO" id="GO:0005524">
    <property type="term" value="F:ATP binding"/>
    <property type="evidence" value="ECO:0007669"/>
    <property type="project" value="UniProtKB-KW"/>
</dbReference>
<dbReference type="AlphaFoldDB" id="A0A7W7Y298"/>